<comment type="caution">
    <text evidence="2">The sequence shown here is derived from an EMBL/GenBank/DDBJ whole genome shotgun (WGS) entry which is preliminary data.</text>
</comment>
<evidence type="ECO:0000313" key="3">
    <source>
        <dbReference type="Proteomes" id="UP000017984"/>
    </source>
</evidence>
<sequence length="85" mass="8230">MRKLSKAAVAAAVIASVGFIATGTGTGIATAQGAVMHRGGCDTDDLNLDVLGEVGVANGLLGNLLNGEGDPGAQETHVGTTCGGH</sequence>
<accession>V6KKF7</accession>
<gene>
    <name evidence="2" type="ORF">M878_20520</name>
</gene>
<reference evidence="2 3" key="1">
    <citation type="journal article" date="2014" name="Genome Announc.">
        <title>Draft Genome Sequence of Streptomyces roseochromogenes subsp. oscitans DS 12.976, Producer of the Aminocoumarin Antibiotic Clorobiocin.</title>
        <authorList>
            <person name="Ruckert C."/>
            <person name="Kalinowski J."/>
            <person name="Heide L."/>
            <person name="Apel A.K."/>
        </authorList>
    </citation>
    <scope>NUCLEOTIDE SEQUENCE [LARGE SCALE GENOMIC DNA]</scope>
    <source>
        <strain evidence="2 3">DS 12.976</strain>
    </source>
</reference>
<dbReference type="Proteomes" id="UP000017984">
    <property type="component" value="Chromosome"/>
</dbReference>
<name>V6KKF7_STRRC</name>
<organism evidence="2 3">
    <name type="scientific">Streptomyces roseochromogenus subsp. oscitans DS 12.976</name>
    <dbReference type="NCBI Taxonomy" id="1352936"/>
    <lineage>
        <taxon>Bacteria</taxon>
        <taxon>Bacillati</taxon>
        <taxon>Actinomycetota</taxon>
        <taxon>Actinomycetes</taxon>
        <taxon>Kitasatosporales</taxon>
        <taxon>Streptomycetaceae</taxon>
        <taxon>Streptomyces</taxon>
    </lineage>
</organism>
<dbReference type="EMBL" id="AWQX01000177">
    <property type="protein sequence ID" value="EST29464.1"/>
    <property type="molecule type" value="Genomic_DNA"/>
</dbReference>
<evidence type="ECO:0000256" key="1">
    <source>
        <dbReference type="SAM" id="SignalP"/>
    </source>
</evidence>
<feature type="signal peptide" evidence="1">
    <location>
        <begin position="1"/>
        <end position="21"/>
    </location>
</feature>
<proteinExistence type="predicted"/>
<dbReference type="RefSeq" id="WP_023548085.1">
    <property type="nucleotide sequence ID" value="NZ_CM002285.1"/>
</dbReference>
<dbReference type="HOGENOM" id="CLU_125490_1_0_11"/>
<evidence type="ECO:0000313" key="2">
    <source>
        <dbReference type="EMBL" id="EST29464.1"/>
    </source>
</evidence>
<dbReference type="PATRIC" id="fig|1352936.5.peg.4300"/>
<evidence type="ECO:0008006" key="4">
    <source>
        <dbReference type="Google" id="ProtNLM"/>
    </source>
</evidence>
<protein>
    <recommendedName>
        <fullName evidence="4">Chaplin domain-containing protein</fullName>
    </recommendedName>
</protein>
<keyword evidence="1" id="KW-0732">Signal</keyword>
<feature type="chain" id="PRO_5038878740" description="Chaplin domain-containing protein" evidence="1">
    <location>
        <begin position="22"/>
        <end position="85"/>
    </location>
</feature>
<keyword evidence="3" id="KW-1185">Reference proteome</keyword>
<dbReference type="AlphaFoldDB" id="V6KKF7"/>